<dbReference type="Proteomes" id="UP000736373">
    <property type="component" value="Unassembled WGS sequence"/>
</dbReference>
<comment type="caution">
    <text evidence="2">The sequence shown here is derived from an EMBL/GenBank/DDBJ whole genome shotgun (WGS) entry which is preliminary data.</text>
</comment>
<name>A0ABR7Q1S9_9BURK</name>
<sequence length="105" mass="11627">MLKCTPPRPQVAVVNDTKEARHEIAQPIRRMASPLRFSQKNVDRLTMWLGGTLSVLAAALATEVSVMLVIQQGIPHQEFSTIRRIGHEPDGLSRCKVARPVMSGK</sequence>
<dbReference type="RefSeq" id="WP_187639365.1">
    <property type="nucleotide sequence ID" value="NZ_VZQQ01000110.1"/>
</dbReference>
<evidence type="ECO:0000313" key="2">
    <source>
        <dbReference type="EMBL" id="MBC8752510.1"/>
    </source>
</evidence>
<gene>
    <name evidence="2" type="ORF">F6X42_40805</name>
</gene>
<protein>
    <submittedName>
        <fullName evidence="2">Uncharacterized protein</fullName>
    </submittedName>
</protein>
<accession>A0ABR7Q1S9</accession>
<dbReference type="EMBL" id="VZQQ01000110">
    <property type="protein sequence ID" value="MBC8752510.1"/>
    <property type="molecule type" value="Genomic_DNA"/>
</dbReference>
<feature type="transmembrane region" description="Helical" evidence="1">
    <location>
        <begin position="45"/>
        <end position="70"/>
    </location>
</feature>
<evidence type="ECO:0000256" key="1">
    <source>
        <dbReference type="SAM" id="Phobius"/>
    </source>
</evidence>
<evidence type="ECO:0000313" key="3">
    <source>
        <dbReference type="Proteomes" id="UP000736373"/>
    </source>
</evidence>
<organism evidence="2 3">
    <name type="scientific">Paraburkholderia podalyriae</name>
    <dbReference type="NCBI Taxonomy" id="1938811"/>
    <lineage>
        <taxon>Bacteria</taxon>
        <taxon>Pseudomonadati</taxon>
        <taxon>Pseudomonadota</taxon>
        <taxon>Betaproteobacteria</taxon>
        <taxon>Burkholderiales</taxon>
        <taxon>Burkholderiaceae</taxon>
        <taxon>Paraburkholderia</taxon>
    </lineage>
</organism>
<keyword evidence="1" id="KW-1133">Transmembrane helix</keyword>
<proteinExistence type="predicted"/>
<keyword evidence="1" id="KW-0812">Transmembrane</keyword>
<keyword evidence="3" id="KW-1185">Reference proteome</keyword>
<reference evidence="2 3" key="1">
    <citation type="submission" date="2019-09" db="EMBL/GenBank/DDBJ databases">
        <title>Paraburkholderia podalyriae sp. nov., A South African Podalyria-associated rhizobium.</title>
        <authorList>
            <person name="Mavima L."/>
            <person name="Beukes C.W."/>
            <person name="Palmer M."/>
            <person name="De Meyer S.E."/>
            <person name="James E.K."/>
            <person name="Maluk M."/>
            <person name="Avontuur J.R."/>
            <person name="Chan W.Y."/>
            <person name="Venter S.N."/>
            <person name="Steenkamp E.T."/>
        </authorList>
    </citation>
    <scope>NUCLEOTIDE SEQUENCE [LARGE SCALE GENOMIC DNA]</scope>
    <source>
        <strain evidence="2 3">WC7.3b</strain>
    </source>
</reference>
<keyword evidence="1" id="KW-0472">Membrane</keyword>